<feature type="repeat" description="WD" evidence="3">
    <location>
        <begin position="11"/>
        <end position="52"/>
    </location>
</feature>
<proteinExistence type="predicted"/>
<reference evidence="5" key="2">
    <citation type="submission" date="2015-07" db="EMBL/GenBank/DDBJ databases">
        <title>Contrasting host-pathogen interactions and genome evolution in two generalist and specialist microsporidian pathogens of mosquitoes.</title>
        <authorList>
            <consortium name="The Broad Institute Genomics Platform"/>
            <consortium name="The Broad Institute Genome Sequencing Center for Infectious Disease"/>
            <person name="Cuomo C.A."/>
            <person name="Sanscrainte N.D."/>
            <person name="Goldberg J.M."/>
            <person name="Heiman D."/>
            <person name="Young S."/>
            <person name="Zeng Q."/>
            <person name="Becnel J.J."/>
            <person name="Birren B.W."/>
        </authorList>
    </citation>
    <scope>NUCLEOTIDE SEQUENCE [LARGE SCALE GENOMIC DNA]</scope>
    <source>
        <strain evidence="5">USNM 41457</strain>
    </source>
</reference>
<dbReference type="OrthoDB" id="7875889at2759"/>
<dbReference type="SMART" id="SM00320">
    <property type="entry name" value="WD40"/>
    <property type="match status" value="6"/>
</dbReference>
<dbReference type="SUPFAM" id="SSF50978">
    <property type="entry name" value="WD40 repeat-like"/>
    <property type="match status" value="1"/>
</dbReference>
<dbReference type="FunCoup" id="J9D6I7">
    <property type="interactions" value="268"/>
</dbReference>
<organism evidence="4 5">
    <name type="scientific">Edhazardia aedis (strain USNM 41457)</name>
    <name type="common">Microsporidian parasite</name>
    <dbReference type="NCBI Taxonomy" id="1003232"/>
    <lineage>
        <taxon>Eukaryota</taxon>
        <taxon>Fungi</taxon>
        <taxon>Fungi incertae sedis</taxon>
        <taxon>Microsporidia</taxon>
        <taxon>Edhazardia</taxon>
    </lineage>
</organism>
<dbReference type="EMBL" id="AFBI03000038">
    <property type="protein sequence ID" value="EJW03411.1"/>
    <property type="molecule type" value="Genomic_DNA"/>
</dbReference>
<accession>J9D6I7</accession>
<feature type="repeat" description="WD" evidence="3">
    <location>
        <begin position="138"/>
        <end position="172"/>
    </location>
</feature>
<evidence type="ECO:0000313" key="4">
    <source>
        <dbReference type="EMBL" id="EJW03411.1"/>
    </source>
</evidence>
<dbReference type="PANTHER" id="PTHR19848">
    <property type="entry name" value="WD40 REPEAT PROTEIN"/>
    <property type="match status" value="1"/>
</dbReference>
<dbReference type="InterPro" id="IPR001680">
    <property type="entry name" value="WD40_rpt"/>
</dbReference>
<dbReference type="Proteomes" id="UP000003163">
    <property type="component" value="Unassembled WGS sequence"/>
</dbReference>
<dbReference type="OMA" id="AQVPYCV"/>
<evidence type="ECO:0000256" key="2">
    <source>
        <dbReference type="ARBA" id="ARBA00022737"/>
    </source>
</evidence>
<gene>
    <name evidence="4" type="ORF">EDEG_02268</name>
</gene>
<dbReference type="Pfam" id="PF00400">
    <property type="entry name" value="WD40"/>
    <property type="match status" value="4"/>
</dbReference>
<dbReference type="InterPro" id="IPR036322">
    <property type="entry name" value="WD40_repeat_dom_sf"/>
</dbReference>
<dbReference type="PANTHER" id="PTHR19848:SF8">
    <property type="entry name" value="F-BOX AND WD REPEAT DOMAIN CONTAINING 7"/>
    <property type="match status" value="1"/>
</dbReference>
<evidence type="ECO:0000256" key="1">
    <source>
        <dbReference type="ARBA" id="ARBA00022574"/>
    </source>
</evidence>
<dbReference type="InParanoid" id="J9D6I7"/>
<dbReference type="Gene3D" id="2.130.10.10">
    <property type="entry name" value="YVTN repeat-like/Quinoprotein amine dehydrogenase"/>
    <property type="match status" value="2"/>
</dbReference>
<dbReference type="VEuPathDB" id="MicrosporidiaDB:EDEG_02268"/>
<sequence length="307" mass="34031">MSVSLQKIGKLSGHKNHITKICSTEDSEYFFTSSRDKKVFKWKFTDPTSIALPIRAFEKSDKSVNSISIRNNFVVTGSSNAEGRIYDTETKESLKLIGHQKDILCTAVNHTGNKIITGGVDGTLCLFNLKGELVSQFENKDRNWVTCCDFIPGKDLLVTGDKEGALRVWDMNGDVLATYYKGSTTKVLSGGVTCLSITPDGTYCAYATRDCDVFIINLEKKNCIRVFNTESVVYSCAFANTEPVLALGTRNSIIIWDVILNKVLNKIDDFKSIFITSIGWFKKMLLVGMNNGDLQVYETVQAAASTQ</sequence>
<evidence type="ECO:0000313" key="5">
    <source>
        <dbReference type="Proteomes" id="UP000003163"/>
    </source>
</evidence>
<reference evidence="4 5" key="1">
    <citation type="submission" date="2011-08" db="EMBL/GenBank/DDBJ databases">
        <authorList>
            <person name="Liu Z.J."/>
            <person name="Shi F.L."/>
            <person name="Lu J.Q."/>
            <person name="Li M."/>
            <person name="Wang Z.L."/>
        </authorList>
    </citation>
    <scope>NUCLEOTIDE SEQUENCE [LARGE SCALE GENOMIC DNA]</scope>
    <source>
        <strain evidence="4 5">USNM 41457</strain>
    </source>
</reference>
<dbReference type="HOGENOM" id="CLU_831632_0_0_1"/>
<name>J9D6I7_EDHAE</name>
<keyword evidence="2" id="KW-0677">Repeat</keyword>
<dbReference type="PROSITE" id="PS50082">
    <property type="entry name" value="WD_REPEATS_2"/>
    <property type="match status" value="3"/>
</dbReference>
<dbReference type="STRING" id="1003232.J9D6I7"/>
<evidence type="ECO:0000256" key="3">
    <source>
        <dbReference type="PROSITE-ProRule" id="PRU00221"/>
    </source>
</evidence>
<protein>
    <submittedName>
        <fullName evidence="4">Uncharacterized protein</fullName>
    </submittedName>
</protein>
<feature type="repeat" description="WD" evidence="3">
    <location>
        <begin position="96"/>
        <end position="130"/>
    </location>
</feature>
<comment type="caution">
    <text evidence="4">The sequence shown here is derived from an EMBL/GenBank/DDBJ whole genome shotgun (WGS) entry which is preliminary data.</text>
</comment>
<keyword evidence="5" id="KW-1185">Reference proteome</keyword>
<keyword evidence="1 3" id="KW-0853">WD repeat</keyword>
<dbReference type="AlphaFoldDB" id="J9D6I7"/>
<dbReference type="InterPro" id="IPR015943">
    <property type="entry name" value="WD40/YVTN_repeat-like_dom_sf"/>
</dbReference>